<dbReference type="RefSeq" id="XP_013324215.1">
    <property type="nucleotide sequence ID" value="XM_013468761.1"/>
</dbReference>
<evidence type="ECO:0000256" key="1">
    <source>
        <dbReference type="SAM" id="MobiDB-lite"/>
    </source>
</evidence>
<dbReference type="GeneID" id="25320720"/>
<name>A0A0F4YJ17_RASE3</name>
<reference evidence="2 3" key="1">
    <citation type="submission" date="2015-04" db="EMBL/GenBank/DDBJ databases">
        <authorList>
            <person name="Heijne W.H."/>
            <person name="Fedorova N.D."/>
            <person name="Nierman W.C."/>
            <person name="Vollebregt A.W."/>
            <person name="Zhao Z."/>
            <person name="Wu L."/>
            <person name="Kumar M."/>
            <person name="Stam H."/>
            <person name="van den Berg M.A."/>
            <person name="Pel H.J."/>
        </authorList>
    </citation>
    <scope>NUCLEOTIDE SEQUENCE [LARGE SCALE GENOMIC DNA]</scope>
    <source>
        <strain evidence="2 3">CBS 393.64</strain>
    </source>
</reference>
<feature type="region of interest" description="Disordered" evidence="1">
    <location>
        <begin position="154"/>
        <end position="185"/>
    </location>
</feature>
<comment type="caution">
    <text evidence="2">The sequence shown here is derived from an EMBL/GenBank/DDBJ whole genome shotgun (WGS) entry which is preliminary data.</text>
</comment>
<dbReference type="Proteomes" id="UP000053958">
    <property type="component" value="Unassembled WGS sequence"/>
</dbReference>
<sequence>RLTHRNNHPAPVSNVPKTSRSKKKHHCSTYEREPTPMPVMNRPARMDLGPEALTAVHWMTTPRMKMAVLTRMEYLRLSTSARKPEYSVPNQAPSSRIAVSQPFLVESATYSPMCFPKEVMVKMPAPVSPSILYHPITRMPLTAKNTLVVTVEQTAQARKRRDTDDAQVLEKRQRPRRPGERQPALQGRIFGLRVHRSHGRRQAVAVGEPGSS</sequence>
<feature type="non-terminal residue" evidence="2">
    <location>
        <position position="1"/>
    </location>
</feature>
<feature type="region of interest" description="Disordered" evidence="1">
    <location>
        <begin position="1"/>
        <end position="45"/>
    </location>
</feature>
<keyword evidence="3" id="KW-1185">Reference proteome</keyword>
<gene>
    <name evidence="2" type="ORF">T310_8462</name>
</gene>
<dbReference type="AlphaFoldDB" id="A0A0F4YJ17"/>
<proteinExistence type="predicted"/>
<protein>
    <submittedName>
        <fullName evidence="2">Uncharacterized protein</fullName>
    </submittedName>
</protein>
<evidence type="ECO:0000313" key="3">
    <source>
        <dbReference type="Proteomes" id="UP000053958"/>
    </source>
</evidence>
<accession>A0A0F4YJ17</accession>
<feature type="compositionally biased region" description="Basic and acidic residues" evidence="1">
    <location>
        <begin position="161"/>
        <end position="180"/>
    </location>
</feature>
<organism evidence="2 3">
    <name type="scientific">Rasamsonia emersonii (strain ATCC 16479 / CBS 393.64 / IMI 116815)</name>
    <dbReference type="NCBI Taxonomy" id="1408163"/>
    <lineage>
        <taxon>Eukaryota</taxon>
        <taxon>Fungi</taxon>
        <taxon>Dikarya</taxon>
        <taxon>Ascomycota</taxon>
        <taxon>Pezizomycotina</taxon>
        <taxon>Eurotiomycetes</taxon>
        <taxon>Eurotiomycetidae</taxon>
        <taxon>Eurotiales</taxon>
        <taxon>Trichocomaceae</taxon>
        <taxon>Rasamsonia</taxon>
    </lineage>
</organism>
<evidence type="ECO:0000313" key="2">
    <source>
        <dbReference type="EMBL" id="KKA17603.1"/>
    </source>
</evidence>
<dbReference type="EMBL" id="LASV01000603">
    <property type="protein sequence ID" value="KKA17603.1"/>
    <property type="molecule type" value="Genomic_DNA"/>
</dbReference>